<protein>
    <submittedName>
        <fullName evidence="1">Uncharacterized protein</fullName>
    </submittedName>
</protein>
<reference evidence="1" key="2">
    <citation type="submission" date="2022-01" db="EMBL/GenBank/DDBJ databases">
        <authorList>
            <person name="Yamashiro T."/>
            <person name="Shiraishi A."/>
            <person name="Satake H."/>
            <person name="Nakayama K."/>
        </authorList>
    </citation>
    <scope>NUCLEOTIDE SEQUENCE</scope>
</reference>
<gene>
    <name evidence="1" type="ORF">Tco_0907056</name>
</gene>
<dbReference type="EMBL" id="BQNB010014321">
    <property type="protein sequence ID" value="GJT26781.1"/>
    <property type="molecule type" value="Genomic_DNA"/>
</dbReference>
<evidence type="ECO:0000313" key="2">
    <source>
        <dbReference type="Proteomes" id="UP001151760"/>
    </source>
</evidence>
<organism evidence="1 2">
    <name type="scientific">Tanacetum coccineum</name>
    <dbReference type="NCBI Taxonomy" id="301880"/>
    <lineage>
        <taxon>Eukaryota</taxon>
        <taxon>Viridiplantae</taxon>
        <taxon>Streptophyta</taxon>
        <taxon>Embryophyta</taxon>
        <taxon>Tracheophyta</taxon>
        <taxon>Spermatophyta</taxon>
        <taxon>Magnoliopsida</taxon>
        <taxon>eudicotyledons</taxon>
        <taxon>Gunneridae</taxon>
        <taxon>Pentapetalae</taxon>
        <taxon>asterids</taxon>
        <taxon>campanulids</taxon>
        <taxon>Asterales</taxon>
        <taxon>Asteraceae</taxon>
        <taxon>Asteroideae</taxon>
        <taxon>Anthemideae</taxon>
        <taxon>Anthemidinae</taxon>
        <taxon>Tanacetum</taxon>
    </lineage>
</organism>
<dbReference type="Proteomes" id="UP001151760">
    <property type="component" value="Unassembled WGS sequence"/>
</dbReference>
<sequence length="157" mass="17372">MALPPRAQRQQYLRFEGLEYTNVDIADFEERLGKIYGRGMPRDRVCLLDEFGGGYLRFEARCPGTREADDVVGALEVAKGAPDIDEGAQAVPAPIQAPQPPPATGPARTLSQKVARLSGVRYTSYFDFRIPYQRRVRCRTGEGSTSAVPLDEDQPDP</sequence>
<evidence type="ECO:0000313" key="1">
    <source>
        <dbReference type="EMBL" id="GJT26781.1"/>
    </source>
</evidence>
<reference evidence="1" key="1">
    <citation type="journal article" date="2022" name="Int. J. Mol. Sci.">
        <title>Draft Genome of Tanacetum Coccineum: Genomic Comparison of Closely Related Tanacetum-Family Plants.</title>
        <authorList>
            <person name="Yamashiro T."/>
            <person name="Shiraishi A."/>
            <person name="Nakayama K."/>
            <person name="Satake H."/>
        </authorList>
    </citation>
    <scope>NUCLEOTIDE SEQUENCE</scope>
</reference>
<proteinExistence type="predicted"/>
<keyword evidence="2" id="KW-1185">Reference proteome</keyword>
<accession>A0ABQ5CI75</accession>
<comment type="caution">
    <text evidence="1">The sequence shown here is derived from an EMBL/GenBank/DDBJ whole genome shotgun (WGS) entry which is preliminary data.</text>
</comment>
<name>A0ABQ5CI75_9ASTR</name>